<dbReference type="EMBL" id="JARAKH010000029">
    <property type="protein sequence ID" value="KAK8388218.1"/>
    <property type="molecule type" value="Genomic_DNA"/>
</dbReference>
<dbReference type="Proteomes" id="UP001487740">
    <property type="component" value="Unassembled WGS sequence"/>
</dbReference>
<dbReference type="AlphaFoldDB" id="A0AAW0TM98"/>
<feature type="non-terminal residue" evidence="3">
    <location>
        <position position="1"/>
    </location>
</feature>
<keyword evidence="4" id="KW-1185">Reference proteome</keyword>
<dbReference type="InterPro" id="IPR019819">
    <property type="entry name" value="Carboxylesterase_B_CS"/>
</dbReference>
<sequence length="51" mass="5695">EPKPAPAWSGIRDGSLPFPKCSQTTVFKLKNYTVHGQEDCLYLNVFTPRVG</sequence>
<reference evidence="3 4" key="1">
    <citation type="submission" date="2023-03" db="EMBL/GenBank/DDBJ databases">
        <title>High-quality genome of Scylla paramamosain provides insights in environmental adaptation.</title>
        <authorList>
            <person name="Zhang L."/>
        </authorList>
    </citation>
    <scope>NUCLEOTIDE SEQUENCE [LARGE SCALE GENOMIC DNA]</scope>
    <source>
        <strain evidence="3">LZ_2023a</strain>
        <tissue evidence="3">Muscle</tissue>
    </source>
</reference>
<dbReference type="SUPFAM" id="SSF53474">
    <property type="entry name" value="alpha/beta-Hydrolases"/>
    <property type="match status" value="1"/>
</dbReference>
<name>A0AAW0TM98_SCYPA</name>
<evidence type="ECO:0000256" key="1">
    <source>
        <dbReference type="ARBA" id="ARBA00023180"/>
    </source>
</evidence>
<evidence type="ECO:0000313" key="3">
    <source>
        <dbReference type="EMBL" id="KAK8388218.1"/>
    </source>
</evidence>
<protein>
    <recommendedName>
        <fullName evidence="2">Carboxylesterase type B domain-containing protein</fullName>
    </recommendedName>
</protein>
<organism evidence="3 4">
    <name type="scientific">Scylla paramamosain</name>
    <name type="common">Mud crab</name>
    <dbReference type="NCBI Taxonomy" id="85552"/>
    <lineage>
        <taxon>Eukaryota</taxon>
        <taxon>Metazoa</taxon>
        <taxon>Ecdysozoa</taxon>
        <taxon>Arthropoda</taxon>
        <taxon>Crustacea</taxon>
        <taxon>Multicrustacea</taxon>
        <taxon>Malacostraca</taxon>
        <taxon>Eumalacostraca</taxon>
        <taxon>Eucarida</taxon>
        <taxon>Decapoda</taxon>
        <taxon>Pleocyemata</taxon>
        <taxon>Brachyura</taxon>
        <taxon>Eubrachyura</taxon>
        <taxon>Portunoidea</taxon>
        <taxon>Portunidae</taxon>
        <taxon>Portuninae</taxon>
        <taxon>Scylla</taxon>
    </lineage>
</organism>
<dbReference type="Gene3D" id="3.40.50.1820">
    <property type="entry name" value="alpha/beta hydrolase"/>
    <property type="match status" value="1"/>
</dbReference>
<evidence type="ECO:0000259" key="2">
    <source>
        <dbReference type="Pfam" id="PF00135"/>
    </source>
</evidence>
<keyword evidence="1" id="KW-0325">Glycoprotein</keyword>
<evidence type="ECO:0000313" key="4">
    <source>
        <dbReference type="Proteomes" id="UP001487740"/>
    </source>
</evidence>
<proteinExistence type="predicted"/>
<dbReference type="InterPro" id="IPR029058">
    <property type="entry name" value="AB_hydrolase_fold"/>
</dbReference>
<dbReference type="InterPro" id="IPR002018">
    <property type="entry name" value="CarbesteraseB"/>
</dbReference>
<comment type="caution">
    <text evidence="3">The sequence shown here is derived from an EMBL/GenBank/DDBJ whole genome shotgun (WGS) entry which is preliminary data.</text>
</comment>
<accession>A0AAW0TM98</accession>
<dbReference type="PROSITE" id="PS00941">
    <property type="entry name" value="CARBOXYLESTERASE_B_2"/>
    <property type="match status" value="1"/>
</dbReference>
<dbReference type="Pfam" id="PF00135">
    <property type="entry name" value="COesterase"/>
    <property type="match status" value="1"/>
</dbReference>
<gene>
    <name evidence="3" type="ORF">O3P69_020244</name>
</gene>
<feature type="domain" description="Carboxylesterase type B" evidence="2">
    <location>
        <begin position="2"/>
        <end position="49"/>
    </location>
</feature>